<evidence type="ECO:0000313" key="10">
    <source>
        <dbReference type="EMBL" id="KPV54298.1"/>
    </source>
</evidence>
<comment type="similarity">
    <text evidence="9">Belongs to the TatA/E family.</text>
</comment>
<comment type="subcellular location">
    <subcellularLocation>
        <location evidence="1 9">Cell membrane</location>
        <topology evidence="1 9">Single-pass membrane protein</topology>
    </subcellularLocation>
</comment>
<dbReference type="Gene3D" id="1.20.5.3310">
    <property type="match status" value="1"/>
</dbReference>
<reference evidence="10 11" key="1">
    <citation type="submission" date="2015-09" db="EMBL/GenBank/DDBJ databases">
        <title>Draft genome sequence of Kouleothrix aurantiaca JCM 19913.</title>
        <authorList>
            <person name="Hemp J."/>
        </authorList>
    </citation>
    <scope>NUCLEOTIDE SEQUENCE [LARGE SCALE GENOMIC DNA]</scope>
    <source>
        <strain evidence="10 11">COM-B</strain>
    </source>
</reference>
<keyword evidence="4 9" id="KW-0812">Transmembrane</keyword>
<evidence type="ECO:0000256" key="2">
    <source>
        <dbReference type="ARBA" id="ARBA00022448"/>
    </source>
</evidence>
<dbReference type="PATRIC" id="fig|186479.3.peg.10193"/>
<feature type="transmembrane region" description="Helical" evidence="9">
    <location>
        <begin position="6"/>
        <end position="25"/>
    </location>
</feature>
<comment type="subunit">
    <text evidence="9">Forms a complex with TatC.</text>
</comment>
<evidence type="ECO:0000256" key="7">
    <source>
        <dbReference type="ARBA" id="ARBA00023010"/>
    </source>
</evidence>
<dbReference type="AlphaFoldDB" id="A0A0P9FM50"/>
<dbReference type="Pfam" id="PF02416">
    <property type="entry name" value="TatA_B_E"/>
    <property type="match status" value="1"/>
</dbReference>
<dbReference type="Proteomes" id="UP000050509">
    <property type="component" value="Unassembled WGS sequence"/>
</dbReference>
<comment type="function">
    <text evidence="9">Part of the twin-arginine translocation (Tat) system that transports large folded proteins containing a characteristic twin-arginine motif in their signal peptide across membranes. TatA could form the protein-conducting channel of the Tat system.</text>
</comment>
<evidence type="ECO:0000256" key="9">
    <source>
        <dbReference type="HAMAP-Rule" id="MF_00236"/>
    </source>
</evidence>
<gene>
    <name evidence="9" type="primary">tatA</name>
    <name evidence="10" type="ORF">SE17_04650</name>
</gene>
<dbReference type="HAMAP" id="MF_00236">
    <property type="entry name" value="TatA_E"/>
    <property type="match status" value="1"/>
</dbReference>
<keyword evidence="5 9" id="KW-0653">Protein transport</keyword>
<sequence>MFGLQLPELLIILVIVIVLFGASRLRGLGGALGGSIREFKTAVRDEQNPETKAEKTEKVEL</sequence>
<evidence type="ECO:0000256" key="4">
    <source>
        <dbReference type="ARBA" id="ARBA00022692"/>
    </source>
</evidence>
<keyword evidence="8 9" id="KW-0472">Membrane</keyword>
<dbReference type="InterPro" id="IPR003369">
    <property type="entry name" value="TatA/B/E"/>
</dbReference>
<comment type="caution">
    <text evidence="10">The sequence shown here is derived from an EMBL/GenBank/DDBJ whole genome shotgun (WGS) entry which is preliminary data.</text>
</comment>
<keyword evidence="11" id="KW-1185">Reference proteome</keyword>
<protein>
    <recommendedName>
        <fullName evidence="9">Sec-independent protein translocase protein TatA</fullName>
    </recommendedName>
</protein>
<keyword evidence="6 9" id="KW-1133">Transmembrane helix</keyword>
<evidence type="ECO:0000256" key="1">
    <source>
        <dbReference type="ARBA" id="ARBA00004162"/>
    </source>
</evidence>
<organism evidence="10 11">
    <name type="scientific">Kouleothrix aurantiaca</name>
    <dbReference type="NCBI Taxonomy" id="186479"/>
    <lineage>
        <taxon>Bacteria</taxon>
        <taxon>Bacillati</taxon>
        <taxon>Chloroflexota</taxon>
        <taxon>Chloroflexia</taxon>
        <taxon>Chloroflexales</taxon>
        <taxon>Roseiflexineae</taxon>
        <taxon>Roseiflexaceae</taxon>
        <taxon>Kouleothrix</taxon>
    </lineage>
</organism>
<evidence type="ECO:0000256" key="5">
    <source>
        <dbReference type="ARBA" id="ARBA00022927"/>
    </source>
</evidence>
<dbReference type="EMBL" id="LJCR01000079">
    <property type="protein sequence ID" value="KPV54298.1"/>
    <property type="molecule type" value="Genomic_DNA"/>
</dbReference>
<dbReference type="GO" id="GO:0033281">
    <property type="term" value="C:TAT protein transport complex"/>
    <property type="evidence" value="ECO:0007669"/>
    <property type="project" value="UniProtKB-UniRule"/>
</dbReference>
<evidence type="ECO:0000256" key="3">
    <source>
        <dbReference type="ARBA" id="ARBA00022475"/>
    </source>
</evidence>
<dbReference type="GO" id="GO:0043953">
    <property type="term" value="P:protein transport by the Tat complex"/>
    <property type="evidence" value="ECO:0007669"/>
    <property type="project" value="UniProtKB-UniRule"/>
</dbReference>
<evidence type="ECO:0000256" key="8">
    <source>
        <dbReference type="ARBA" id="ARBA00023136"/>
    </source>
</evidence>
<keyword evidence="2 9" id="KW-0813">Transport</keyword>
<keyword evidence="3 9" id="KW-1003">Cell membrane</keyword>
<dbReference type="PANTHER" id="PTHR42982">
    <property type="entry name" value="SEC-INDEPENDENT PROTEIN TRANSLOCASE PROTEIN TATA"/>
    <property type="match status" value="1"/>
</dbReference>
<accession>A0A0P9FM50</accession>
<name>A0A0P9FM50_9CHLR</name>
<evidence type="ECO:0000256" key="6">
    <source>
        <dbReference type="ARBA" id="ARBA00022989"/>
    </source>
</evidence>
<proteinExistence type="inferred from homology"/>
<evidence type="ECO:0000313" key="11">
    <source>
        <dbReference type="Proteomes" id="UP000050509"/>
    </source>
</evidence>
<dbReference type="GO" id="GO:0008320">
    <property type="term" value="F:protein transmembrane transporter activity"/>
    <property type="evidence" value="ECO:0007669"/>
    <property type="project" value="UniProtKB-UniRule"/>
</dbReference>
<dbReference type="InterPro" id="IPR006312">
    <property type="entry name" value="TatA/E"/>
</dbReference>
<dbReference type="NCBIfam" id="TIGR01411">
    <property type="entry name" value="tatAE"/>
    <property type="match status" value="1"/>
</dbReference>
<keyword evidence="7 9" id="KW-0811">Translocation</keyword>
<dbReference type="PANTHER" id="PTHR42982:SF1">
    <property type="entry name" value="SEC-INDEPENDENT PROTEIN TRANSLOCASE PROTEIN TATA"/>
    <property type="match status" value="1"/>
</dbReference>